<dbReference type="OrthoDB" id="34469at2"/>
<evidence type="ECO:0000313" key="2">
    <source>
        <dbReference type="Proteomes" id="UP000265341"/>
    </source>
</evidence>
<proteinExistence type="predicted"/>
<keyword evidence="2" id="KW-1185">Reference proteome</keyword>
<comment type="caution">
    <text evidence="1">The sequence shown here is derived from an EMBL/GenBank/DDBJ whole genome shotgun (WGS) entry which is preliminary data.</text>
</comment>
<name>A0A399EUN7_9DEIN</name>
<organism evidence="1 2">
    <name type="scientific">Calidithermus roseus</name>
    <dbReference type="NCBI Taxonomy" id="1644118"/>
    <lineage>
        <taxon>Bacteria</taxon>
        <taxon>Thermotogati</taxon>
        <taxon>Deinococcota</taxon>
        <taxon>Deinococci</taxon>
        <taxon>Thermales</taxon>
        <taxon>Thermaceae</taxon>
        <taxon>Calidithermus</taxon>
    </lineage>
</organism>
<dbReference type="AlphaFoldDB" id="A0A399EUN7"/>
<dbReference type="Proteomes" id="UP000265341">
    <property type="component" value="Unassembled WGS sequence"/>
</dbReference>
<accession>A0A399EUN7</accession>
<evidence type="ECO:0000313" key="1">
    <source>
        <dbReference type="EMBL" id="RIH87260.1"/>
    </source>
</evidence>
<protein>
    <submittedName>
        <fullName evidence="1">Uncharacterized protein</fullName>
    </submittedName>
</protein>
<sequence length="71" mass="7875">MEKLLAVLPHTEDPERALSQLLPKLAKTIASEIRRSEAASTETFLLMLMSFREESTEAPKADSPDPCVYLG</sequence>
<gene>
    <name evidence="1" type="ORF">Mrose_01399</name>
</gene>
<dbReference type="EMBL" id="QWLA01000021">
    <property type="protein sequence ID" value="RIH87260.1"/>
    <property type="molecule type" value="Genomic_DNA"/>
</dbReference>
<dbReference type="RefSeq" id="WP_119276841.1">
    <property type="nucleotide sequence ID" value="NZ_QWLA01000021.1"/>
</dbReference>
<reference evidence="1 2" key="1">
    <citation type="submission" date="2018-08" db="EMBL/GenBank/DDBJ databases">
        <title>Meiothermus roseus NBRC 110900 genome sequencing project.</title>
        <authorList>
            <person name="Da Costa M.S."/>
            <person name="Albuquerque L."/>
            <person name="Raposo P."/>
            <person name="Froufe H.J.C."/>
            <person name="Barroso C.S."/>
            <person name="Egas C."/>
        </authorList>
    </citation>
    <scope>NUCLEOTIDE SEQUENCE [LARGE SCALE GENOMIC DNA]</scope>
    <source>
        <strain evidence="1 2">NBRC 110900</strain>
    </source>
</reference>